<gene>
    <name evidence="2" type="ORF">PLEPLA_LOCUS15592</name>
</gene>
<evidence type="ECO:0000313" key="3">
    <source>
        <dbReference type="Proteomes" id="UP001153269"/>
    </source>
</evidence>
<protein>
    <submittedName>
        <fullName evidence="2">Uncharacterized protein</fullName>
    </submittedName>
</protein>
<sequence length="104" mass="11246">MPLSKSRKLAEPSPPQRFAGRKEPSPLLAADDGSTNRLAKVTDGARSRWRSAVTEAQEALSSNAVFIEIKSPFSHGTQLFAVCLLAPYQAAEGHMHREAVAVKC</sequence>
<proteinExistence type="predicted"/>
<dbReference type="AlphaFoldDB" id="A0A9N7YJG2"/>
<feature type="region of interest" description="Disordered" evidence="1">
    <location>
        <begin position="1"/>
        <end position="36"/>
    </location>
</feature>
<evidence type="ECO:0000256" key="1">
    <source>
        <dbReference type="SAM" id="MobiDB-lite"/>
    </source>
</evidence>
<reference evidence="2" key="1">
    <citation type="submission" date="2020-03" db="EMBL/GenBank/DDBJ databases">
        <authorList>
            <person name="Weist P."/>
        </authorList>
    </citation>
    <scope>NUCLEOTIDE SEQUENCE</scope>
</reference>
<dbReference type="EMBL" id="CADEAL010000986">
    <property type="protein sequence ID" value="CAB1427651.1"/>
    <property type="molecule type" value="Genomic_DNA"/>
</dbReference>
<keyword evidence="3" id="KW-1185">Reference proteome</keyword>
<comment type="caution">
    <text evidence="2">The sequence shown here is derived from an EMBL/GenBank/DDBJ whole genome shotgun (WGS) entry which is preliminary data.</text>
</comment>
<organism evidence="2 3">
    <name type="scientific">Pleuronectes platessa</name>
    <name type="common">European plaice</name>
    <dbReference type="NCBI Taxonomy" id="8262"/>
    <lineage>
        <taxon>Eukaryota</taxon>
        <taxon>Metazoa</taxon>
        <taxon>Chordata</taxon>
        <taxon>Craniata</taxon>
        <taxon>Vertebrata</taxon>
        <taxon>Euteleostomi</taxon>
        <taxon>Actinopterygii</taxon>
        <taxon>Neopterygii</taxon>
        <taxon>Teleostei</taxon>
        <taxon>Neoteleostei</taxon>
        <taxon>Acanthomorphata</taxon>
        <taxon>Carangaria</taxon>
        <taxon>Pleuronectiformes</taxon>
        <taxon>Pleuronectoidei</taxon>
        <taxon>Pleuronectidae</taxon>
        <taxon>Pleuronectes</taxon>
    </lineage>
</organism>
<accession>A0A9N7YJG2</accession>
<dbReference type="Proteomes" id="UP001153269">
    <property type="component" value="Unassembled WGS sequence"/>
</dbReference>
<evidence type="ECO:0000313" key="2">
    <source>
        <dbReference type="EMBL" id="CAB1427651.1"/>
    </source>
</evidence>
<name>A0A9N7YJG2_PLEPL</name>